<evidence type="ECO:0000259" key="11">
    <source>
        <dbReference type="Pfam" id="PF00689"/>
    </source>
</evidence>
<sequence length="1118" mass="119177">MNSTASSVHGGDIMDIENNYPFTRSEECSWRSEEVAKKLSSLVSPDVSPPLNTSTPSRGIRRKKSGVCLLSRGWSSEQVGVVRTLFGANILSGGDKDEGAPNFLSRACSFSPCLYPVVMAFAEQLKEPLIIMLLGSAAISLCLGQTADAVSIGLALTIVSLVAAVQEYRSEKALEKLADLVPHTCAVLRDGRMRDGYPAKNIVVGDLVMLSTGDRVPADCRIIDGVELTLDESSLTGENAPVHKMSEGIIVPGSEAASPSSMSSVSPPLTTQSNIAFMGTLVTSGRGRALVVAVGDRTEFGKVAQDMREVEARKSPLQIKIDELGKTLAGVSSIVIAVIALLGWFLGRPFLETVTVAVSLAVAAIPEGLPICVTVTLALGVLRMAKMNAIVKKLPVVESLGCATVIASDKTGTLTQNEMTARSVYALAFPSLSFGLTGVGYNTSDGHLVRSTVDDKNISGQRKHQQVSQHTMEYGAISALFGVASVCNNASIVIPTSEDTADGPLGTAISGQPTELALLVGAAKAGVPDPRPLYHRIQEIPFSSDRKRMEVRARPVGGAHSCAAFTLAARRQLTSPRKTSVAVVDGSLYFVKGMPETVIGECVTYTAADGSATNLTEKGRTRALSQSRRMAASGLRVLAMAYGPTLDDLTFAGLVGMEDPPRKGVIEAVQQLRRGGVSVLMLTGDSKDTALAIARRCSIIGGNGESFDDSTIDISSDDFHPSSHNPMDDLEFGAGLALSGEQLDAIRPENLTDSIMGVRVFYRVAPRHKLALVRALQRHGDIVAMTGDGVNDATALKAADIGIAMGRGGTDVAKEAADVVLADDNFTTITKAVAEGKGIFFNIRNFLAFQLSTSFAALSIESVATLFGLPSPLNAMQILWINIIMDGPPAQSLGVEPVDERILSARPRKASDPILTRALLFRAITSAALIMFLTLKVFSNELDDGHVTRRDTTMTFMTFVNCDLFNAYACRSSERCFYEMNLFGNPTFLWAVGGSIIGQLAVIYFPPLQEVFQTESLSFTDLLYIILLSSTVLMLDTLRKKFFSSVFGDVVLPGTRSNKGYSARHHKKKEDSERDFSKSGLGGSTSFEFGNNNVTPSKNKNPTVRSRAAAPISGPVCL</sequence>
<reference evidence="12" key="1">
    <citation type="submission" date="2021-01" db="EMBL/GenBank/DDBJ databases">
        <authorList>
            <person name="Corre E."/>
            <person name="Pelletier E."/>
            <person name="Niang G."/>
            <person name="Scheremetjew M."/>
            <person name="Finn R."/>
            <person name="Kale V."/>
            <person name="Holt S."/>
            <person name="Cochrane G."/>
            <person name="Meng A."/>
            <person name="Brown T."/>
            <person name="Cohen L."/>
        </authorList>
    </citation>
    <scope>NUCLEOTIDE SEQUENCE</scope>
    <source>
        <strain evidence="12">Pop2</strain>
    </source>
</reference>
<dbReference type="Gene3D" id="3.40.50.1000">
    <property type="entry name" value="HAD superfamily/HAD-like"/>
    <property type="match status" value="1"/>
</dbReference>
<dbReference type="GO" id="GO:0016887">
    <property type="term" value="F:ATP hydrolysis activity"/>
    <property type="evidence" value="ECO:0007669"/>
    <property type="project" value="InterPro"/>
</dbReference>
<feature type="transmembrane region" description="Helical" evidence="9">
    <location>
        <begin position="914"/>
        <end position="933"/>
    </location>
</feature>
<dbReference type="PROSITE" id="PS00154">
    <property type="entry name" value="ATPASE_E1_E2"/>
    <property type="match status" value="1"/>
</dbReference>
<dbReference type="PRINTS" id="PR00119">
    <property type="entry name" value="CATATPASE"/>
</dbReference>
<protein>
    <submittedName>
        <fullName evidence="12">Uncharacterized protein</fullName>
    </submittedName>
</protein>
<evidence type="ECO:0000256" key="5">
    <source>
        <dbReference type="ARBA" id="ARBA00022967"/>
    </source>
</evidence>
<dbReference type="InterPro" id="IPR036412">
    <property type="entry name" value="HAD-like_sf"/>
</dbReference>
<dbReference type="SUPFAM" id="SSF81653">
    <property type="entry name" value="Calcium ATPase, transduction domain A"/>
    <property type="match status" value="1"/>
</dbReference>
<dbReference type="InterPro" id="IPR044492">
    <property type="entry name" value="P_typ_ATPase_HD_dom"/>
</dbReference>
<dbReference type="SFLD" id="SFLDF00027">
    <property type="entry name" value="p-type_atpase"/>
    <property type="match status" value="1"/>
</dbReference>
<proteinExistence type="predicted"/>
<keyword evidence="7 9" id="KW-0472">Membrane</keyword>
<dbReference type="SUPFAM" id="SSF56784">
    <property type="entry name" value="HAD-like"/>
    <property type="match status" value="1"/>
</dbReference>
<feature type="transmembrane region" description="Helical" evidence="9">
    <location>
        <begin position="982"/>
        <end position="1005"/>
    </location>
</feature>
<dbReference type="SUPFAM" id="SSF81660">
    <property type="entry name" value="Metal cation-transporting ATPase, ATP-binding domain N"/>
    <property type="match status" value="1"/>
</dbReference>
<evidence type="ECO:0000256" key="1">
    <source>
        <dbReference type="ARBA" id="ARBA00004141"/>
    </source>
</evidence>
<dbReference type="InterPro" id="IPR023298">
    <property type="entry name" value="ATPase_P-typ_TM_dom_sf"/>
</dbReference>
<feature type="transmembrane region" description="Helical" evidence="9">
    <location>
        <begin position="358"/>
        <end position="382"/>
    </location>
</feature>
<name>A0A6U3TX18_9STRA</name>
<evidence type="ECO:0000256" key="2">
    <source>
        <dbReference type="ARBA" id="ARBA00022692"/>
    </source>
</evidence>
<dbReference type="Pfam" id="PF08282">
    <property type="entry name" value="Hydrolase_3"/>
    <property type="match status" value="1"/>
</dbReference>
<feature type="region of interest" description="Disordered" evidence="8">
    <location>
        <begin position="1058"/>
        <end position="1118"/>
    </location>
</feature>
<keyword evidence="2 9" id="KW-0812">Transmembrane</keyword>
<feature type="transmembrane region" description="Helical" evidence="9">
    <location>
        <begin position="327"/>
        <end position="346"/>
    </location>
</feature>
<evidence type="ECO:0000256" key="7">
    <source>
        <dbReference type="ARBA" id="ARBA00023136"/>
    </source>
</evidence>
<dbReference type="InterPro" id="IPR023214">
    <property type="entry name" value="HAD_sf"/>
</dbReference>
<dbReference type="GO" id="GO:0016020">
    <property type="term" value="C:membrane"/>
    <property type="evidence" value="ECO:0007669"/>
    <property type="project" value="UniProtKB-SubCell"/>
</dbReference>
<dbReference type="NCBIfam" id="TIGR01494">
    <property type="entry name" value="ATPase_P-type"/>
    <property type="match status" value="2"/>
</dbReference>
<dbReference type="InterPro" id="IPR059000">
    <property type="entry name" value="ATPase_P-type_domA"/>
</dbReference>
<evidence type="ECO:0000259" key="10">
    <source>
        <dbReference type="Pfam" id="PF00122"/>
    </source>
</evidence>
<keyword evidence="5" id="KW-1278">Translocase</keyword>
<gene>
    <name evidence="12" type="ORF">DBRI1063_LOCUS23900</name>
</gene>
<feature type="domain" description="P-type ATPase A" evidence="10">
    <location>
        <begin position="180"/>
        <end position="307"/>
    </location>
</feature>
<keyword evidence="3" id="KW-0547">Nucleotide-binding</keyword>
<keyword evidence="4" id="KW-0067">ATP-binding</keyword>
<dbReference type="InterPro" id="IPR018303">
    <property type="entry name" value="ATPase_P-typ_P_site"/>
</dbReference>
<dbReference type="InterPro" id="IPR023299">
    <property type="entry name" value="ATPase_P-typ_cyto_dom_N"/>
</dbReference>
<organism evidence="12">
    <name type="scientific">Ditylum brightwellii</name>
    <dbReference type="NCBI Taxonomy" id="49249"/>
    <lineage>
        <taxon>Eukaryota</taxon>
        <taxon>Sar</taxon>
        <taxon>Stramenopiles</taxon>
        <taxon>Ochrophyta</taxon>
        <taxon>Bacillariophyta</taxon>
        <taxon>Mediophyceae</taxon>
        <taxon>Lithodesmiophycidae</taxon>
        <taxon>Lithodesmiales</taxon>
        <taxon>Lithodesmiaceae</taxon>
        <taxon>Ditylum</taxon>
    </lineage>
</organism>
<dbReference type="EMBL" id="HBGN01037276">
    <property type="protein sequence ID" value="CAD9355249.1"/>
    <property type="molecule type" value="Transcribed_RNA"/>
</dbReference>
<comment type="subcellular location">
    <subcellularLocation>
        <location evidence="1">Membrane</location>
        <topology evidence="1">Multi-pass membrane protein</topology>
    </subcellularLocation>
</comment>
<dbReference type="PRINTS" id="PR00121">
    <property type="entry name" value="NAKATPASE"/>
</dbReference>
<dbReference type="Gene3D" id="2.70.150.10">
    <property type="entry name" value="Calcium-transporting ATPase, cytoplasmic transduction domain A"/>
    <property type="match status" value="1"/>
</dbReference>
<accession>A0A6U3TX18</accession>
<evidence type="ECO:0000256" key="9">
    <source>
        <dbReference type="SAM" id="Phobius"/>
    </source>
</evidence>
<dbReference type="Gene3D" id="3.40.1110.10">
    <property type="entry name" value="Calcium-transporting ATPase, cytoplasmic domain N"/>
    <property type="match status" value="1"/>
</dbReference>
<dbReference type="GO" id="GO:0005524">
    <property type="term" value="F:ATP binding"/>
    <property type="evidence" value="ECO:0007669"/>
    <property type="project" value="UniProtKB-KW"/>
</dbReference>
<evidence type="ECO:0000256" key="8">
    <source>
        <dbReference type="SAM" id="MobiDB-lite"/>
    </source>
</evidence>
<dbReference type="InterPro" id="IPR006068">
    <property type="entry name" value="ATPase_P-typ_cation-transptr_C"/>
</dbReference>
<feature type="domain" description="Cation-transporting P-type ATPase C-terminal" evidence="11">
    <location>
        <begin position="870"/>
        <end position="1042"/>
    </location>
</feature>
<dbReference type="Pfam" id="PF00122">
    <property type="entry name" value="E1-E2_ATPase"/>
    <property type="match status" value="1"/>
</dbReference>
<dbReference type="AlphaFoldDB" id="A0A6U3TX18"/>
<dbReference type="InterPro" id="IPR008250">
    <property type="entry name" value="ATPase_P-typ_transduc_dom_A_sf"/>
</dbReference>
<dbReference type="InterPro" id="IPR001757">
    <property type="entry name" value="P_typ_ATPase"/>
</dbReference>
<dbReference type="Gene3D" id="1.20.1110.10">
    <property type="entry name" value="Calcium-transporting ATPase, transmembrane domain"/>
    <property type="match status" value="1"/>
</dbReference>
<dbReference type="SFLD" id="SFLDG00002">
    <property type="entry name" value="C1.7:_P-type_atpase_like"/>
    <property type="match status" value="1"/>
</dbReference>
<evidence type="ECO:0000256" key="4">
    <source>
        <dbReference type="ARBA" id="ARBA00022840"/>
    </source>
</evidence>
<evidence type="ECO:0000313" key="12">
    <source>
        <dbReference type="EMBL" id="CAD9355249.1"/>
    </source>
</evidence>
<dbReference type="Pfam" id="PF00689">
    <property type="entry name" value="Cation_ATPase_C"/>
    <property type="match status" value="1"/>
</dbReference>
<evidence type="ECO:0000256" key="6">
    <source>
        <dbReference type="ARBA" id="ARBA00022989"/>
    </source>
</evidence>
<dbReference type="SFLD" id="SFLDS00003">
    <property type="entry name" value="Haloacid_Dehalogenase"/>
    <property type="match status" value="1"/>
</dbReference>
<feature type="transmembrane region" description="Helical" evidence="9">
    <location>
        <begin position="1017"/>
        <end position="1035"/>
    </location>
</feature>
<dbReference type="PANTHER" id="PTHR42861">
    <property type="entry name" value="CALCIUM-TRANSPORTING ATPASE"/>
    <property type="match status" value="1"/>
</dbReference>
<keyword evidence="6 9" id="KW-1133">Transmembrane helix</keyword>
<dbReference type="Pfam" id="PF13246">
    <property type="entry name" value="Cation_ATPase"/>
    <property type="match status" value="1"/>
</dbReference>
<feature type="compositionally biased region" description="Polar residues" evidence="8">
    <location>
        <begin position="1084"/>
        <end position="1104"/>
    </location>
</feature>
<dbReference type="SUPFAM" id="SSF81665">
    <property type="entry name" value="Calcium ATPase, transmembrane domain M"/>
    <property type="match status" value="1"/>
</dbReference>
<evidence type="ECO:0000256" key="3">
    <source>
        <dbReference type="ARBA" id="ARBA00022741"/>
    </source>
</evidence>